<dbReference type="OMA" id="RETKKWE"/>
<proteinExistence type="predicted"/>
<feature type="region of interest" description="Disordered" evidence="1">
    <location>
        <begin position="1"/>
        <end position="39"/>
    </location>
</feature>
<comment type="caution">
    <text evidence="2">The sequence shown here is derived from an EMBL/GenBank/DDBJ whole genome shotgun (WGS) entry which is preliminary data.</text>
</comment>
<feature type="region of interest" description="Disordered" evidence="1">
    <location>
        <begin position="172"/>
        <end position="209"/>
    </location>
</feature>
<dbReference type="EMBL" id="JAGTXO010000024">
    <property type="protein sequence ID" value="KAG8461712.1"/>
    <property type="molecule type" value="Genomic_DNA"/>
</dbReference>
<sequence>MVPGGRFPNPEITAVRNVQPKSRDERGQTRDESEKGRLKARVGGFQRYVDPAEVLTQPVDSLGYADDTDRFNRDTVGMEKAQRDAAYARKEMILYARRSERAEREEERWHTVEQEYAQDEQALAEMRDEGGKWRRNKTSVPYHLLSMQYAEDSEGEKLRFGDDQIRYRASHRAANLQSKDNMTGFNPITGERTTAVQPLARPRREDYGV</sequence>
<evidence type="ECO:0000313" key="3">
    <source>
        <dbReference type="Proteomes" id="UP000751190"/>
    </source>
</evidence>
<accession>A0A8J5XDI4</accession>
<protein>
    <submittedName>
        <fullName evidence="2">Uncharacterized protein</fullName>
    </submittedName>
</protein>
<dbReference type="AlphaFoldDB" id="A0A8J5XDI4"/>
<organism evidence="2 3">
    <name type="scientific">Diacronema lutheri</name>
    <name type="common">Unicellular marine alga</name>
    <name type="synonym">Monochrysis lutheri</name>
    <dbReference type="NCBI Taxonomy" id="2081491"/>
    <lineage>
        <taxon>Eukaryota</taxon>
        <taxon>Haptista</taxon>
        <taxon>Haptophyta</taxon>
        <taxon>Pavlovophyceae</taxon>
        <taxon>Pavlovales</taxon>
        <taxon>Pavlovaceae</taxon>
        <taxon>Diacronema</taxon>
    </lineage>
</organism>
<evidence type="ECO:0000313" key="2">
    <source>
        <dbReference type="EMBL" id="KAG8461712.1"/>
    </source>
</evidence>
<dbReference type="Proteomes" id="UP000751190">
    <property type="component" value="Unassembled WGS sequence"/>
</dbReference>
<feature type="compositionally biased region" description="Polar residues" evidence="1">
    <location>
        <begin position="175"/>
        <end position="196"/>
    </location>
</feature>
<feature type="compositionally biased region" description="Basic and acidic residues" evidence="1">
    <location>
        <begin position="21"/>
        <end position="37"/>
    </location>
</feature>
<dbReference type="OrthoDB" id="10261433at2759"/>
<keyword evidence="3" id="KW-1185">Reference proteome</keyword>
<evidence type="ECO:0000256" key="1">
    <source>
        <dbReference type="SAM" id="MobiDB-lite"/>
    </source>
</evidence>
<reference evidence="2" key="1">
    <citation type="submission" date="2021-05" db="EMBL/GenBank/DDBJ databases">
        <title>The genome of the haptophyte Pavlova lutheri (Diacronema luteri, Pavlovales) - a model for lipid biosynthesis in eukaryotic algae.</title>
        <authorList>
            <person name="Hulatt C.J."/>
            <person name="Posewitz M.C."/>
        </authorList>
    </citation>
    <scope>NUCLEOTIDE SEQUENCE</scope>
    <source>
        <strain evidence="2">NIVA-4/92</strain>
    </source>
</reference>
<gene>
    <name evidence="2" type="ORF">KFE25_001330</name>
</gene>
<name>A0A8J5XDI4_DIALT</name>